<accession>A0A0E9R8C7</accession>
<name>A0A0E9R8C7_ANGAN</name>
<organism evidence="1">
    <name type="scientific">Anguilla anguilla</name>
    <name type="common">European freshwater eel</name>
    <name type="synonym">Muraena anguilla</name>
    <dbReference type="NCBI Taxonomy" id="7936"/>
    <lineage>
        <taxon>Eukaryota</taxon>
        <taxon>Metazoa</taxon>
        <taxon>Chordata</taxon>
        <taxon>Craniata</taxon>
        <taxon>Vertebrata</taxon>
        <taxon>Euteleostomi</taxon>
        <taxon>Actinopterygii</taxon>
        <taxon>Neopterygii</taxon>
        <taxon>Teleostei</taxon>
        <taxon>Anguilliformes</taxon>
        <taxon>Anguillidae</taxon>
        <taxon>Anguilla</taxon>
    </lineage>
</organism>
<sequence length="32" mass="3684">MLQSFSWSTAIYKVSNSNALQKFTHCKNGYKT</sequence>
<proteinExistence type="predicted"/>
<dbReference type="AlphaFoldDB" id="A0A0E9R8C7"/>
<dbReference type="EMBL" id="GBXM01083181">
    <property type="protein sequence ID" value="JAH25396.1"/>
    <property type="molecule type" value="Transcribed_RNA"/>
</dbReference>
<evidence type="ECO:0000313" key="1">
    <source>
        <dbReference type="EMBL" id="JAH25396.1"/>
    </source>
</evidence>
<reference evidence="1" key="1">
    <citation type="submission" date="2014-11" db="EMBL/GenBank/DDBJ databases">
        <authorList>
            <person name="Amaro Gonzalez C."/>
        </authorList>
    </citation>
    <scope>NUCLEOTIDE SEQUENCE</scope>
</reference>
<reference evidence="1" key="2">
    <citation type="journal article" date="2015" name="Fish Shellfish Immunol.">
        <title>Early steps in the European eel (Anguilla anguilla)-Vibrio vulnificus interaction in the gills: Role of the RtxA13 toxin.</title>
        <authorList>
            <person name="Callol A."/>
            <person name="Pajuelo D."/>
            <person name="Ebbesson L."/>
            <person name="Teles M."/>
            <person name="MacKenzie S."/>
            <person name="Amaro C."/>
        </authorList>
    </citation>
    <scope>NUCLEOTIDE SEQUENCE</scope>
</reference>
<protein>
    <submittedName>
        <fullName evidence="1">Uncharacterized protein</fullName>
    </submittedName>
</protein>